<reference evidence="1 2" key="1">
    <citation type="submission" date="2018-02" db="EMBL/GenBank/DDBJ databases">
        <title>Genome sequence of the basidiomycete white-rot fungus Phlebia centrifuga.</title>
        <authorList>
            <person name="Granchi Z."/>
            <person name="Peng M."/>
            <person name="de Vries R.P."/>
            <person name="Hilden K."/>
            <person name="Makela M.R."/>
            <person name="Grigoriev I."/>
            <person name="Riley R."/>
        </authorList>
    </citation>
    <scope>NUCLEOTIDE SEQUENCE [LARGE SCALE GENOMIC DNA]</scope>
    <source>
        <strain evidence="1 2">FBCC195</strain>
    </source>
</reference>
<comment type="caution">
    <text evidence="1">The sequence shown here is derived from an EMBL/GenBank/DDBJ whole genome shotgun (WGS) entry which is preliminary data.</text>
</comment>
<dbReference type="EMBL" id="MLYV02000546">
    <property type="protein sequence ID" value="PSR84003.1"/>
    <property type="molecule type" value="Genomic_DNA"/>
</dbReference>
<proteinExistence type="predicted"/>
<organism evidence="1 2">
    <name type="scientific">Hermanssonia centrifuga</name>
    <dbReference type="NCBI Taxonomy" id="98765"/>
    <lineage>
        <taxon>Eukaryota</taxon>
        <taxon>Fungi</taxon>
        <taxon>Dikarya</taxon>
        <taxon>Basidiomycota</taxon>
        <taxon>Agaricomycotina</taxon>
        <taxon>Agaricomycetes</taxon>
        <taxon>Polyporales</taxon>
        <taxon>Meruliaceae</taxon>
        <taxon>Hermanssonia</taxon>
    </lineage>
</organism>
<sequence>MKVVLSVLLEAFEFSPSDKDVKWNMSNVSYPSVAPSDTKPAMPLRVKAIKRD</sequence>
<name>A0A2R6P220_9APHY</name>
<keyword evidence="2" id="KW-1185">Reference proteome</keyword>
<dbReference type="OrthoDB" id="1470350at2759"/>
<evidence type="ECO:0000313" key="2">
    <source>
        <dbReference type="Proteomes" id="UP000186601"/>
    </source>
</evidence>
<dbReference type="Proteomes" id="UP000186601">
    <property type="component" value="Unassembled WGS sequence"/>
</dbReference>
<protein>
    <submittedName>
        <fullName evidence="1">Uncharacterized protein</fullName>
    </submittedName>
</protein>
<gene>
    <name evidence="1" type="ORF">PHLCEN_2v5554</name>
</gene>
<accession>A0A2R6P220</accession>
<dbReference type="AlphaFoldDB" id="A0A2R6P220"/>
<evidence type="ECO:0000313" key="1">
    <source>
        <dbReference type="EMBL" id="PSR84003.1"/>
    </source>
</evidence>